<evidence type="ECO:0000313" key="2">
    <source>
        <dbReference type="Proteomes" id="UP000827872"/>
    </source>
</evidence>
<proteinExistence type="predicted"/>
<name>A0ACB8EY88_9SAUR</name>
<evidence type="ECO:0000313" key="1">
    <source>
        <dbReference type="EMBL" id="KAH7997757.1"/>
    </source>
</evidence>
<dbReference type="Proteomes" id="UP000827872">
    <property type="component" value="Linkage Group LG12"/>
</dbReference>
<keyword evidence="2" id="KW-1185">Reference proteome</keyword>
<reference evidence="1" key="1">
    <citation type="submission" date="2021-08" db="EMBL/GenBank/DDBJ databases">
        <title>The first chromosome-level gecko genome reveals the dynamic sex chromosomes of Neotropical dwarf geckos (Sphaerodactylidae: Sphaerodactylus).</title>
        <authorList>
            <person name="Pinto B.J."/>
            <person name="Keating S.E."/>
            <person name="Gamble T."/>
        </authorList>
    </citation>
    <scope>NUCLEOTIDE SEQUENCE</scope>
    <source>
        <strain evidence="1">TG3544</strain>
    </source>
</reference>
<organism evidence="1 2">
    <name type="scientific">Sphaerodactylus townsendi</name>
    <dbReference type="NCBI Taxonomy" id="933632"/>
    <lineage>
        <taxon>Eukaryota</taxon>
        <taxon>Metazoa</taxon>
        <taxon>Chordata</taxon>
        <taxon>Craniata</taxon>
        <taxon>Vertebrata</taxon>
        <taxon>Euteleostomi</taxon>
        <taxon>Lepidosauria</taxon>
        <taxon>Squamata</taxon>
        <taxon>Bifurcata</taxon>
        <taxon>Gekkota</taxon>
        <taxon>Sphaerodactylidae</taxon>
        <taxon>Sphaerodactylus</taxon>
    </lineage>
</organism>
<protein>
    <submittedName>
        <fullName evidence="1">Uncharacterized protein</fullName>
    </submittedName>
</protein>
<comment type="caution">
    <text evidence="1">The sequence shown here is derived from an EMBL/GenBank/DDBJ whole genome shotgun (WGS) entry which is preliminary data.</text>
</comment>
<gene>
    <name evidence="1" type="ORF">K3G42_007616</name>
</gene>
<sequence length="132" mass="14989">MFSYQLMDQDQDQGLFQEHPLLPYGGALWNNSSTEERVSHYIYNGAGNGNPEEAKLGKATVWNVDDLTPEDETMIDQEDHPFEQKEKTSEEEILVPAEHGTQAFYCDNDALQSRDAKETDCSQETSERCPLV</sequence>
<accession>A0ACB8EY88</accession>
<dbReference type="EMBL" id="CM037625">
    <property type="protein sequence ID" value="KAH7997757.1"/>
    <property type="molecule type" value="Genomic_DNA"/>
</dbReference>